<dbReference type="InterPro" id="IPR017115">
    <property type="entry name" value="Tellurite_resistance_TerA"/>
</dbReference>
<dbReference type="Pfam" id="PF02342">
    <property type="entry name" value="TerD"/>
    <property type="match status" value="1"/>
</dbReference>
<name>A0ABP7VS02_9ACTN</name>
<dbReference type="Gene3D" id="2.60.60.30">
    <property type="entry name" value="sav2460 like domains"/>
    <property type="match status" value="2"/>
</dbReference>
<evidence type="ECO:0000313" key="4">
    <source>
        <dbReference type="EMBL" id="GAA4073237.1"/>
    </source>
</evidence>
<evidence type="ECO:0000256" key="1">
    <source>
        <dbReference type="ARBA" id="ARBA00008775"/>
    </source>
</evidence>
<reference evidence="5" key="1">
    <citation type="journal article" date="2019" name="Int. J. Syst. Evol. Microbiol.">
        <title>The Global Catalogue of Microorganisms (GCM) 10K type strain sequencing project: providing services to taxonomists for standard genome sequencing and annotation.</title>
        <authorList>
            <consortium name="The Broad Institute Genomics Platform"/>
            <consortium name="The Broad Institute Genome Sequencing Center for Infectious Disease"/>
            <person name="Wu L."/>
            <person name="Ma J."/>
        </authorList>
    </citation>
    <scope>NUCLEOTIDE SEQUENCE [LARGE SCALE GENOMIC DNA]</scope>
    <source>
        <strain evidence="5">JCM 16702</strain>
    </source>
</reference>
<feature type="compositionally biased region" description="Pro residues" evidence="2">
    <location>
        <begin position="180"/>
        <end position="192"/>
    </location>
</feature>
<gene>
    <name evidence="4" type="ORF">GCM10022214_32050</name>
</gene>
<dbReference type="InterPro" id="IPR003325">
    <property type="entry name" value="TerD"/>
</dbReference>
<organism evidence="4 5">
    <name type="scientific">Actinomadura miaoliensis</name>
    <dbReference type="NCBI Taxonomy" id="430685"/>
    <lineage>
        <taxon>Bacteria</taxon>
        <taxon>Bacillati</taxon>
        <taxon>Actinomycetota</taxon>
        <taxon>Actinomycetes</taxon>
        <taxon>Streptosporangiales</taxon>
        <taxon>Thermomonosporaceae</taxon>
        <taxon>Actinomadura</taxon>
    </lineage>
</organism>
<feature type="compositionally biased region" description="Low complexity" evidence="2">
    <location>
        <begin position="193"/>
        <end position="221"/>
    </location>
</feature>
<dbReference type="RefSeq" id="WP_344947344.1">
    <property type="nucleotide sequence ID" value="NZ_BAAAZG010000018.1"/>
</dbReference>
<feature type="region of interest" description="Disordered" evidence="2">
    <location>
        <begin position="168"/>
        <end position="222"/>
    </location>
</feature>
<comment type="caution">
    <text evidence="4">The sequence shown here is derived from an EMBL/GenBank/DDBJ whole genome shotgun (WGS) entry which is preliminary data.</text>
</comment>
<keyword evidence="5" id="KW-1185">Reference proteome</keyword>
<sequence>MTLQKGANTPVPVPSVRVELGWQGGPGVPDADASALLLTDAGKVRSDDDFVFYNQPSHGSGAVRHEGKQQGPTVRDVLSVDLGRVEPDVQRIVIAASADGGTFGQFQGLYVRLLDAASGSEVTRFDNPGASTETAFVLGELYRRQGAWKFRAVGQGYDTGLAGLATDFGITVDDPGQGASPPPAPPAPPVQSAPPQQAAPAPQQAAPAPQQAAPAPQQGGVISLTKSAPSVSLTKHGATSGHMRVNLNWSARPGAARGLLGKLRRGVDLDLDLCALWELKDGRKGIVHAVGDFGALDRPPYIQLDRDDRAGTVETGENLTINLDHTADFRRILVFAEIYDGADDFRGLDAVATLYPRGAAPIEMRTDDCVDASRDVVLALIENVGGELVVRREGRYVLPPPGRPRWGKMAVDQAYGWNLEWVASRGKD</sequence>
<dbReference type="CDD" id="cd06974">
    <property type="entry name" value="TerD_like"/>
    <property type="match status" value="2"/>
</dbReference>
<evidence type="ECO:0000259" key="3">
    <source>
        <dbReference type="Pfam" id="PF02342"/>
    </source>
</evidence>
<proteinExistence type="inferred from homology"/>
<dbReference type="Proteomes" id="UP001500683">
    <property type="component" value="Unassembled WGS sequence"/>
</dbReference>
<dbReference type="PIRSF" id="PIRSF037118">
    <property type="entry name" value="Tellurite_resistance_TerA"/>
    <property type="match status" value="1"/>
</dbReference>
<dbReference type="EMBL" id="BAAAZG010000018">
    <property type="protein sequence ID" value="GAA4073237.1"/>
    <property type="molecule type" value="Genomic_DNA"/>
</dbReference>
<dbReference type="PANTHER" id="PTHR32097:SF4">
    <property type="entry name" value="GENERAL STRESS PROTEIN 16U"/>
    <property type="match status" value="1"/>
</dbReference>
<comment type="similarity">
    <text evidence="1">Belongs to the CAPAB/TerDEXZ family.</text>
</comment>
<protein>
    <submittedName>
        <fullName evidence="4">TerD family protein</fullName>
    </submittedName>
</protein>
<evidence type="ECO:0000256" key="2">
    <source>
        <dbReference type="SAM" id="MobiDB-lite"/>
    </source>
</evidence>
<dbReference type="InterPro" id="IPR051324">
    <property type="entry name" value="Stress/Tellurium_Resist"/>
</dbReference>
<evidence type="ECO:0000313" key="5">
    <source>
        <dbReference type="Proteomes" id="UP001500683"/>
    </source>
</evidence>
<dbReference type="PANTHER" id="PTHR32097">
    <property type="entry name" value="CAMP-BINDING PROTEIN 1-RELATED"/>
    <property type="match status" value="1"/>
</dbReference>
<accession>A0ABP7VS02</accession>
<feature type="domain" description="TerD" evidence="3">
    <location>
        <begin position="1"/>
        <end position="168"/>
    </location>
</feature>